<dbReference type="GO" id="GO:0009055">
    <property type="term" value="F:electron transfer activity"/>
    <property type="evidence" value="ECO:0007669"/>
    <property type="project" value="TreeGrafter"/>
</dbReference>
<comment type="subcellular location">
    <subcellularLocation>
        <location evidence="1">Cell membrane</location>
        <topology evidence="1">Multi-pass membrane protein</topology>
    </subcellularLocation>
</comment>
<feature type="transmembrane region" description="Helical" evidence="6">
    <location>
        <begin position="85"/>
        <end position="103"/>
    </location>
</feature>
<comment type="caution">
    <text evidence="7">The sequence shown here is derived from an EMBL/GenBank/DDBJ whole genome shotgun (WGS) entry which is preliminary data.</text>
</comment>
<dbReference type="GO" id="GO:0019646">
    <property type="term" value="P:aerobic electron transport chain"/>
    <property type="evidence" value="ECO:0007669"/>
    <property type="project" value="TreeGrafter"/>
</dbReference>
<dbReference type="PANTHER" id="PTHR43141:SF4">
    <property type="entry name" value="CYTOCHROME BD2 SUBUNIT II"/>
    <property type="match status" value="1"/>
</dbReference>
<keyword evidence="4 6" id="KW-1133">Transmembrane helix</keyword>
<dbReference type="NCBIfam" id="TIGR00203">
    <property type="entry name" value="cydB"/>
    <property type="match status" value="1"/>
</dbReference>
<protein>
    <recommendedName>
        <fullName evidence="8">Cytochrome d ubiquinol oxidase subunit II</fullName>
    </recommendedName>
</protein>
<dbReference type="AlphaFoldDB" id="A0A0F9Y7V7"/>
<keyword evidence="3 6" id="KW-0812">Transmembrane</keyword>
<evidence type="ECO:0000256" key="3">
    <source>
        <dbReference type="ARBA" id="ARBA00022692"/>
    </source>
</evidence>
<dbReference type="PANTHER" id="PTHR43141">
    <property type="entry name" value="CYTOCHROME BD2 SUBUNIT II"/>
    <property type="match status" value="1"/>
</dbReference>
<dbReference type="GO" id="GO:0070069">
    <property type="term" value="C:cytochrome complex"/>
    <property type="evidence" value="ECO:0007669"/>
    <property type="project" value="TreeGrafter"/>
</dbReference>
<accession>A0A0F9Y7V7</accession>
<dbReference type="GO" id="GO:0005886">
    <property type="term" value="C:plasma membrane"/>
    <property type="evidence" value="ECO:0007669"/>
    <property type="project" value="UniProtKB-SubCell"/>
</dbReference>
<keyword evidence="5 6" id="KW-0472">Membrane</keyword>
<keyword evidence="2" id="KW-1003">Cell membrane</keyword>
<evidence type="ECO:0000256" key="5">
    <source>
        <dbReference type="ARBA" id="ARBA00023136"/>
    </source>
</evidence>
<dbReference type="EMBL" id="LAZR01000010">
    <property type="protein sequence ID" value="KKO08047.1"/>
    <property type="molecule type" value="Genomic_DNA"/>
</dbReference>
<feature type="transmembrane region" description="Helical" evidence="6">
    <location>
        <begin position="257"/>
        <end position="279"/>
    </location>
</feature>
<evidence type="ECO:0000256" key="1">
    <source>
        <dbReference type="ARBA" id="ARBA00004651"/>
    </source>
</evidence>
<dbReference type="Pfam" id="PF02322">
    <property type="entry name" value="Cyt_bd_oxida_II"/>
    <property type="match status" value="1"/>
</dbReference>
<dbReference type="InterPro" id="IPR003317">
    <property type="entry name" value="Cyt-d_oxidase_su2"/>
</dbReference>
<organism evidence="7">
    <name type="scientific">marine sediment metagenome</name>
    <dbReference type="NCBI Taxonomy" id="412755"/>
    <lineage>
        <taxon>unclassified sequences</taxon>
        <taxon>metagenomes</taxon>
        <taxon>ecological metagenomes</taxon>
    </lineage>
</organism>
<feature type="transmembrane region" description="Helical" evidence="6">
    <location>
        <begin position="299"/>
        <end position="324"/>
    </location>
</feature>
<evidence type="ECO:0008006" key="8">
    <source>
        <dbReference type="Google" id="ProtNLM"/>
    </source>
</evidence>
<evidence type="ECO:0000313" key="7">
    <source>
        <dbReference type="EMBL" id="KKO08047.1"/>
    </source>
</evidence>
<reference evidence="7" key="1">
    <citation type="journal article" date="2015" name="Nature">
        <title>Complex archaea that bridge the gap between prokaryotes and eukaryotes.</title>
        <authorList>
            <person name="Spang A."/>
            <person name="Saw J.H."/>
            <person name="Jorgensen S.L."/>
            <person name="Zaremba-Niedzwiedzka K."/>
            <person name="Martijn J."/>
            <person name="Lind A.E."/>
            <person name="van Eijk R."/>
            <person name="Schleper C."/>
            <person name="Guy L."/>
            <person name="Ettema T.J."/>
        </authorList>
    </citation>
    <scope>NUCLEOTIDE SEQUENCE</scope>
</reference>
<feature type="transmembrane region" description="Helical" evidence="6">
    <location>
        <begin position="160"/>
        <end position="182"/>
    </location>
</feature>
<proteinExistence type="predicted"/>
<feature type="transmembrane region" description="Helical" evidence="6">
    <location>
        <begin position="115"/>
        <end position="140"/>
    </location>
</feature>
<feature type="transmembrane region" description="Helical" evidence="6">
    <location>
        <begin position="194"/>
        <end position="214"/>
    </location>
</feature>
<sequence length="335" mass="37844">MESEIFDLSMIWAMIIAFAVIMYVLMDGFDLGVGMLFPFAPDEDARDVMMNSVAPVWDGNETWLVLGGAGLLGAFPLVYSILLPALYIGVFLMLAGLIFRGVAFEFRFKAKTSRYLWNWAFAGGSYLAAFAQGVVVGTYIQGYKTEGLVYAGGAFDWLTPFTVMTGVGLMAGYALLGSTWLIMKTEGYIQQWAYRIAPWLLAAVLGVFGIISIWTPSVDPSAYERWFSMVRWIWIFPVLALFFAYQIWSGLRKRKEVVPFLATMAMFFSTYFALLWTRWPYVIPPNFTLWDAASAPGSQLFLLLGMLFVIPIILAYTAWTYWIFRGKVRVGEGYH</sequence>
<dbReference type="GO" id="GO:0016682">
    <property type="term" value="F:oxidoreductase activity, acting on diphenols and related substances as donors, oxygen as acceptor"/>
    <property type="evidence" value="ECO:0007669"/>
    <property type="project" value="TreeGrafter"/>
</dbReference>
<feature type="transmembrane region" description="Helical" evidence="6">
    <location>
        <begin position="12"/>
        <end position="40"/>
    </location>
</feature>
<evidence type="ECO:0000256" key="2">
    <source>
        <dbReference type="ARBA" id="ARBA00022475"/>
    </source>
</evidence>
<name>A0A0F9Y7V7_9ZZZZ</name>
<evidence type="ECO:0000256" key="4">
    <source>
        <dbReference type="ARBA" id="ARBA00022989"/>
    </source>
</evidence>
<gene>
    <name evidence="7" type="ORF">LCGC14_0047410</name>
</gene>
<evidence type="ECO:0000256" key="6">
    <source>
        <dbReference type="SAM" id="Phobius"/>
    </source>
</evidence>
<feature type="transmembrane region" description="Helical" evidence="6">
    <location>
        <begin position="226"/>
        <end position="245"/>
    </location>
</feature>